<dbReference type="AlphaFoldDB" id="A0A0C2I7S7"/>
<keyword evidence="2" id="KW-1185">Reference proteome</keyword>
<sequence length="155" mass="18224">MPVFLTSDAAKAYSKAAKLAEFQLFDYHRASLNYIEAALCLCNISNIRACPYFTKSIESLIYSADLYSAIFLSMRCGYIYGKKFFDFNQSRKYFKLADRLRLKYDIDHKCILTNDDFRDIRKDNGQDISKWRQIIRSNKTNCRRENKPLGNSRHI</sequence>
<accession>A0A0C2I7S7</accession>
<evidence type="ECO:0000313" key="2">
    <source>
        <dbReference type="Proteomes" id="UP000031668"/>
    </source>
</evidence>
<dbReference type="EMBL" id="JWZT01005362">
    <property type="protein sequence ID" value="KII61263.1"/>
    <property type="molecule type" value="Genomic_DNA"/>
</dbReference>
<dbReference type="Proteomes" id="UP000031668">
    <property type="component" value="Unassembled WGS sequence"/>
</dbReference>
<dbReference type="Pfam" id="PF14938">
    <property type="entry name" value="SNAP"/>
    <property type="match status" value="1"/>
</dbReference>
<protein>
    <submittedName>
        <fullName evidence="1">Uncharacterized protein</fullName>
    </submittedName>
</protein>
<evidence type="ECO:0000313" key="1">
    <source>
        <dbReference type="EMBL" id="KII61263.1"/>
    </source>
</evidence>
<reference evidence="1 2" key="1">
    <citation type="journal article" date="2014" name="Genome Biol. Evol.">
        <title>The genome of the myxosporean Thelohanellus kitauei shows adaptations to nutrient acquisition within its fish host.</title>
        <authorList>
            <person name="Yang Y."/>
            <person name="Xiong J."/>
            <person name="Zhou Z."/>
            <person name="Huo F."/>
            <person name="Miao W."/>
            <person name="Ran C."/>
            <person name="Liu Y."/>
            <person name="Zhang J."/>
            <person name="Feng J."/>
            <person name="Wang M."/>
            <person name="Wang M."/>
            <person name="Wang L."/>
            <person name="Yao B."/>
        </authorList>
    </citation>
    <scope>NUCLEOTIDE SEQUENCE [LARGE SCALE GENOMIC DNA]</scope>
    <source>
        <strain evidence="1">Wuqing</strain>
    </source>
</reference>
<comment type="caution">
    <text evidence="1">The sequence shown here is derived from an EMBL/GenBank/DDBJ whole genome shotgun (WGS) entry which is preliminary data.</text>
</comment>
<gene>
    <name evidence="1" type="ORF">RF11_14713</name>
</gene>
<name>A0A0C2I7S7_THEKT</name>
<proteinExistence type="predicted"/>
<organism evidence="1 2">
    <name type="scientific">Thelohanellus kitauei</name>
    <name type="common">Myxosporean</name>
    <dbReference type="NCBI Taxonomy" id="669202"/>
    <lineage>
        <taxon>Eukaryota</taxon>
        <taxon>Metazoa</taxon>
        <taxon>Cnidaria</taxon>
        <taxon>Myxozoa</taxon>
        <taxon>Myxosporea</taxon>
        <taxon>Bivalvulida</taxon>
        <taxon>Platysporina</taxon>
        <taxon>Myxobolidae</taxon>
        <taxon>Thelohanellus</taxon>
    </lineage>
</organism>